<dbReference type="PANTHER" id="PTHR24104:SF25">
    <property type="entry name" value="PROTEIN LIN-41"/>
    <property type="match status" value="1"/>
</dbReference>
<dbReference type="EMBL" id="CAJNOT010000079">
    <property type="protein sequence ID" value="CAF0825191.1"/>
    <property type="molecule type" value="Genomic_DNA"/>
</dbReference>
<protein>
    <submittedName>
        <fullName evidence="4">Uncharacterized protein</fullName>
    </submittedName>
</protein>
<dbReference type="Gene3D" id="2.160.20.80">
    <property type="entry name" value="E3 ubiquitin-protein ligase SopA"/>
    <property type="match status" value="1"/>
</dbReference>
<keyword evidence="1" id="KW-0677">Repeat</keyword>
<sequence length="613" mass="68700">MTTSNSNYTCAPSSIQLEHTTKTPTPKTKTKKTKFFHLTLNEILTALCATFLPIVLGIYTATTTAQEGKVANKRRQFDLEQATEFRQQAICDKFLDDIYKLEKDGYLNEEKNPWAFANARFRAAHRQWDAICKADILQFLKENQLIGRKPNIENRAVKKVDNIIHLNDLNFDNISLTSPTGSLNLLNLEYVVFDQVSMINARFSFVNLRETSFSHSRLNNVKFSDSSLAYASFDSTELDGTDFGNTNMIGVEFSNIDLCTTILTEIQLQQIVFINSILPNSSICGQEKTTSTPSMITISTTEALSTSQSIFPNIPANARWVKNGTTVAGGHGQGNVTNQLNYPISLFIGDDQTMVIADYRNHRIMQWKMGDMNGQVVAGGHDQGNRLDQLNRPTGVMIDRETDSLIICDQWNQRVVQWSRRSGTTQGEILINDITCFGLAMDDQRYLYISDSGENAVTRYQLGNNSGTIVAGGYGEGADLEQFNWPRYLFVDRQQAVYVSDYYNHRVMKWNKGAKEGIVVAGGQGQGNASTQLYRPTGLFVDTLDTIYVGDETNDRVMRWSQGAKEGTVIVGGNGQEAAANRLYTPTGLSFDRHGNLYVADYENHRVQRFSIE</sequence>
<dbReference type="GO" id="GO:0043161">
    <property type="term" value="P:proteasome-mediated ubiquitin-dependent protein catabolic process"/>
    <property type="evidence" value="ECO:0007669"/>
    <property type="project" value="TreeGrafter"/>
</dbReference>
<feature type="transmembrane region" description="Helical" evidence="3">
    <location>
        <begin position="35"/>
        <end position="59"/>
    </location>
</feature>
<dbReference type="GO" id="GO:0061630">
    <property type="term" value="F:ubiquitin protein ligase activity"/>
    <property type="evidence" value="ECO:0007669"/>
    <property type="project" value="TreeGrafter"/>
</dbReference>
<feature type="repeat" description="NHL" evidence="2">
    <location>
        <begin position="477"/>
        <end position="513"/>
    </location>
</feature>
<dbReference type="GO" id="GO:0000209">
    <property type="term" value="P:protein polyubiquitination"/>
    <property type="evidence" value="ECO:0007669"/>
    <property type="project" value="TreeGrafter"/>
</dbReference>
<dbReference type="InterPro" id="IPR050952">
    <property type="entry name" value="TRIM-NHL_E3_ligases"/>
</dbReference>
<evidence type="ECO:0000256" key="2">
    <source>
        <dbReference type="PROSITE-ProRule" id="PRU00504"/>
    </source>
</evidence>
<dbReference type="SUPFAM" id="SSF141571">
    <property type="entry name" value="Pentapeptide repeat-like"/>
    <property type="match status" value="1"/>
</dbReference>
<dbReference type="CDD" id="cd05819">
    <property type="entry name" value="NHL"/>
    <property type="match status" value="1"/>
</dbReference>
<dbReference type="Pfam" id="PF00805">
    <property type="entry name" value="Pentapeptide"/>
    <property type="match status" value="2"/>
</dbReference>
<dbReference type="InterPro" id="IPR011042">
    <property type="entry name" value="6-blade_b-propeller_TolB-like"/>
</dbReference>
<dbReference type="SUPFAM" id="SSF101898">
    <property type="entry name" value="NHL repeat"/>
    <property type="match status" value="1"/>
</dbReference>
<accession>A0A813U887</accession>
<dbReference type="AlphaFoldDB" id="A0A813U887"/>
<dbReference type="PANTHER" id="PTHR24104">
    <property type="entry name" value="E3 UBIQUITIN-PROTEIN LIGASE NHLRC1-RELATED"/>
    <property type="match status" value="1"/>
</dbReference>
<evidence type="ECO:0000256" key="3">
    <source>
        <dbReference type="SAM" id="Phobius"/>
    </source>
</evidence>
<dbReference type="Proteomes" id="UP000663864">
    <property type="component" value="Unassembled WGS sequence"/>
</dbReference>
<keyword evidence="3" id="KW-1133">Transmembrane helix</keyword>
<organism evidence="4 5">
    <name type="scientific">Rotaria sordida</name>
    <dbReference type="NCBI Taxonomy" id="392033"/>
    <lineage>
        <taxon>Eukaryota</taxon>
        <taxon>Metazoa</taxon>
        <taxon>Spiralia</taxon>
        <taxon>Gnathifera</taxon>
        <taxon>Rotifera</taxon>
        <taxon>Eurotatoria</taxon>
        <taxon>Bdelloidea</taxon>
        <taxon>Philodinida</taxon>
        <taxon>Philodinidae</taxon>
        <taxon>Rotaria</taxon>
    </lineage>
</organism>
<comment type="caution">
    <text evidence="4">The sequence shown here is derived from an EMBL/GenBank/DDBJ whole genome shotgun (WGS) entry which is preliminary data.</text>
</comment>
<dbReference type="GO" id="GO:0008270">
    <property type="term" value="F:zinc ion binding"/>
    <property type="evidence" value="ECO:0007669"/>
    <property type="project" value="UniProtKB-KW"/>
</dbReference>
<keyword evidence="3" id="KW-0472">Membrane</keyword>
<reference evidence="4" key="1">
    <citation type="submission" date="2021-02" db="EMBL/GenBank/DDBJ databases">
        <authorList>
            <person name="Nowell W R."/>
        </authorList>
    </citation>
    <scope>NUCLEOTIDE SEQUENCE</scope>
</reference>
<feature type="repeat" description="NHL" evidence="2">
    <location>
        <begin position="583"/>
        <end position="613"/>
    </location>
</feature>
<dbReference type="InterPro" id="IPR001258">
    <property type="entry name" value="NHL_repeat"/>
</dbReference>
<gene>
    <name evidence="4" type="ORF">ZHD862_LOCUS3598</name>
</gene>
<dbReference type="InterPro" id="IPR001646">
    <property type="entry name" value="5peptide_repeat"/>
</dbReference>
<evidence type="ECO:0000313" key="4">
    <source>
        <dbReference type="EMBL" id="CAF0825191.1"/>
    </source>
</evidence>
<dbReference type="Gene3D" id="2.120.10.30">
    <property type="entry name" value="TolB, C-terminal domain"/>
    <property type="match status" value="2"/>
</dbReference>
<keyword evidence="3" id="KW-0812">Transmembrane</keyword>
<dbReference type="PROSITE" id="PS51125">
    <property type="entry name" value="NHL"/>
    <property type="match status" value="2"/>
</dbReference>
<name>A0A813U887_9BILA</name>
<proteinExistence type="predicted"/>
<evidence type="ECO:0000313" key="5">
    <source>
        <dbReference type="Proteomes" id="UP000663864"/>
    </source>
</evidence>
<dbReference type="Pfam" id="PF01436">
    <property type="entry name" value="NHL"/>
    <property type="match status" value="1"/>
</dbReference>
<evidence type="ECO:0000256" key="1">
    <source>
        <dbReference type="ARBA" id="ARBA00022737"/>
    </source>
</evidence>